<keyword evidence="1" id="KW-0863">Zinc-finger</keyword>
<dbReference type="Gene3D" id="4.10.1000.10">
    <property type="entry name" value="Zinc finger, CCCH-type"/>
    <property type="match status" value="1"/>
</dbReference>
<sequence length="473" mass="57684">MADAGDNQRRSAEKESKSIEETKENEDLGSGINDTGHHVYYYNQGDEEVREYLKQERLKDVEMRRRRHETESRSIEKTKGTHPDERTDRVQKTDSRSLPEKKGKEDSVLRKNEAGQIHDYKHSTVDTRECLPQQRQLRDVVGMHRRRRETESRFWHQGRDRSPIWRENEYRMRFDERTQDWLDSDYESRWRVHERTPDWDWRDSESRMRFDERTQDRRGSESQWVFDERTQRRHEPVRPGEECWCLRCRNGRSCRYNHPTQLPQYFRRGYCKLGSFCKFQHIRDRDVAETMYQDWRFDERTHRRHEIEYSGFRPEKREIREHENPQKQIQRNTERQGTVAQDNVQFHQQQEEEMQRPQSHTTQQQQSVQQHQLLASHFNLYPLAEKLTDVIEAGTRDQNSDALIQRNTERQRMVNRAIERQDMEPLIDAIVRGIMQERREKEANLQQQRLQEIRENHSVDAHDQQKKQELGFK</sequence>
<dbReference type="InterPro" id="IPR038790">
    <property type="entry name" value="Med9_plant"/>
</dbReference>
<keyword evidence="5" id="KW-1185">Reference proteome</keyword>
<dbReference type="Gramene" id="scaffold_103277.1">
    <property type="protein sequence ID" value="scaffold_103277.1"/>
    <property type="gene ID" value="scaffold_103277.1"/>
</dbReference>
<accession>D7KDV2</accession>
<name>D7KDV2_ARALL</name>
<dbReference type="GO" id="GO:0008270">
    <property type="term" value="F:zinc ion binding"/>
    <property type="evidence" value="ECO:0007669"/>
    <property type="project" value="UniProtKB-KW"/>
</dbReference>
<evidence type="ECO:0000313" key="4">
    <source>
        <dbReference type="EMBL" id="EFH67076.1"/>
    </source>
</evidence>
<feature type="region of interest" description="Disordered" evidence="2">
    <location>
        <begin position="454"/>
        <end position="473"/>
    </location>
</feature>
<feature type="compositionally biased region" description="Basic and acidic residues" evidence="2">
    <location>
        <begin position="311"/>
        <end position="325"/>
    </location>
</feature>
<dbReference type="HOGENOM" id="CLU_045898_0_0_1"/>
<evidence type="ECO:0000313" key="5">
    <source>
        <dbReference type="Proteomes" id="UP000008694"/>
    </source>
</evidence>
<feature type="compositionally biased region" description="Low complexity" evidence="2">
    <location>
        <begin position="358"/>
        <end position="369"/>
    </location>
</feature>
<organism evidence="5">
    <name type="scientific">Arabidopsis lyrata subsp. lyrata</name>
    <name type="common">Lyre-leaved rock-cress</name>
    <dbReference type="NCBI Taxonomy" id="81972"/>
    <lineage>
        <taxon>Eukaryota</taxon>
        <taxon>Viridiplantae</taxon>
        <taxon>Streptophyta</taxon>
        <taxon>Embryophyta</taxon>
        <taxon>Tracheophyta</taxon>
        <taxon>Spermatophyta</taxon>
        <taxon>Magnoliopsida</taxon>
        <taxon>eudicotyledons</taxon>
        <taxon>Gunneridae</taxon>
        <taxon>Pentapetalae</taxon>
        <taxon>rosids</taxon>
        <taxon>malvids</taxon>
        <taxon>Brassicales</taxon>
        <taxon>Brassicaceae</taxon>
        <taxon>Camelineae</taxon>
        <taxon>Arabidopsis</taxon>
    </lineage>
</organism>
<dbReference type="PANTHER" id="PTHR37188">
    <property type="entry name" value="MEDIATOR OF RNA POLYMERASE II TRANSCRIPTION SUBUNIT-RELATED"/>
    <property type="match status" value="1"/>
</dbReference>
<gene>
    <name evidence="4" type="ORF">ARALYDRAFT_890483</name>
</gene>
<feature type="compositionally biased region" description="Polar residues" evidence="2">
    <location>
        <begin position="326"/>
        <end position="348"/>
    </location>
</feature>
<feature type="region of interest" description="Disordered" evidence="2">
    <location>
        <begin position="311"/>
        <end position="369"/>
    </location>
</feature>
<feature type="domain" description="C3H1-type" evidence="3">
    <location>
        <begin position="257"/>
        <end position="284"/>
    </location>
</feature>
<feature type="region of interest" description="Disordered" evidence="2">
    <location>
        <begin position="53"/>
        <end position="119"/>
    </location>
</feature>
<dbReference type="InterPro" id="IPR000571">
    <property type="entry name" value="Znf_CCCH"/>
</dbReference>
<dbReference type="eggNOG" id="KOG1677">
    <property type="taxonomic scope" value="Eukaryota"/>
</dbReference>
<dbReference type="PROSITE" id="PS50103">
    <property type="entry name" value="ZF_C3H1"/>
    <property type="match status" value="1"/>
</dbReference>
<proteinExistence type="predicted"/>
<dbReference type="Proteomes" id="UP000008694">
    <property type="component" value="Unassembled WGS sequence"/>
</dbReference>
<protein>
    <recommendedName>
        <fullName evidence="3">C3H1-type domain-containing protein</fullName>
    </recommendedName>
</protein>
<evidence type="ECO:0000259" key="3">
    <source>
        <dbReference type="PROSITE" id="PS50103"/>
    </source>
</evidence>
<feature type="zinc finger region" description="C3H1-type" evidence="1">
    <location>
        <begin position="257"/>
        <end position="284"/>
    </location>
</feature>
<keyword evidence="1" id="KW-0862">Zinc</keyword>
<keyword evidence="1" id="KW-0479">Metal-binding</keyword>
<evidence type="ECO:0000256" key="1">
    <source>
        <dbReference type="PROSITE-ProRule" id="PRU00723"/>
    </source>
</evidence>
<dbReference type="STRING" id="81972.D7KDV2"/>
<dbReference type="PANTHER" id="PTHR37188:SF1">
    <property type="entry name" value="MEDIATOR OF RNA POLYMERASE II TRANSCRIPTION SUBUNIT-RELATED"/>
    <property type="match status" value="1"/>
</dbReference>
<reference evidence="5" key="1">
    <citation type="journal article" date="2011" name="Nat. Genet.">
        <title>The Arabidopsis lyrata genome sequence and the basis of rapid genome size change.</title>
        <authorList>
            <person name="Hu T.T."/>
            <person name="Pattyn P."/>
            <person name="Bakker E.G."/>
            <person name="Cao J."/>
            <person name="Cheng J.-F."/>
            <person name="Clark R.M."/>
            <person name="Fahlgren N."/>
            <person name="Fawcett J.A."/>
            <person name="Grimwood J."/>
            <person name="Gundlach H."/>
            <person name="Haberer G."/>
            <person name="Hollister J.D."/>
            <person name="Ossowski S."/>
            <person name="Ottilar R.P."/>
            <person name="Salamov A.A."/>
            <person name="Schneeberger K."/>
            <person name="Spannagl M."/>
            <person name="Wang X."/>
            <person name="Yang L."/>
            <person name="Nasrallah M.E."/>
            <person name="Bergelson J."/>
            <person name="Carrington J.C."/>
            <person name="Gaut B.S."/>
            <person name="Schmutz J."/>
            <person name="Mayer K.F.X."/>
            <person name="Van de Peer Y."/>
            <person name="Grigoriev I.V."/>
            <person name="Nordborg M."/>
            <person name="Weigel D."/>
            <person name="Guo Y.-L."/>
        </authorList>
    </citation>
    <scope>NUCLEOTIDE SEQUENCE [LARGE SCALE GENOMIC DNA]</scope>
    <source>
        <strain evidence="5">cv. MN47</strain>
    </source>
</reference>
<dbReference type="GO" id="GO:0016592">
    <property type="term" value="C:mediator complex"/>
    <property type="evidence" value="ECO:0007669"/>
    <property type="project" value="InterPro"/>
</dbReference>
<feature type="region of interest" description="Disordered" evidence="2">
    <location>
        <begin position="1"/>
        <end position="39"/>
    </location>
</feature>
<dbReference type="AlphaFoldDB" id="D7KDV2"/>
<feature type="compositionally biased region" description="Basic and acidic residues" evidence="2">
    <location>
        <begin position="1"/>
        <end position="26"/>
    </location>
</feature>
<evidence type="ECO:0000256" key="2">
    <source>
        <dbReference type="SAM" id="MobiDB-lite"/>
    </source>
</evidence>
<dbReference type="EMBL" id="GL348713">
    <property type="protein sequence ID" value="EFH67076.1"/>
    <property type="molecule type" value="Genomic_DNA"/>
</dbReference>